<dbReference type="SUPFAM" id="SSF48452">
    <property type="entry name" value="TPR-like"/>
    <property type="match status" value="3"/>
</dbReference>
<feature type="region of interest" description="Disordered" evidence="1">
    <location>
        <begin position="1"/>
        <end position="32"/>
    </location>
</feature>
<feature type="compositionally biased region" description="Polar residues" evidence="1">
    <location>
        <begin position="1"/>
        <end position="11"/>
    </location>
</feature>
<dbReference type="RefSeq" id="WP_189331515.1">
    <property type="nucleotide sequence ID" value="NZ_AP023356.1"/>
</dbReference>
<evidence type="ECO:0000256" key="1">
    <source>
        <dbReference type="SAM" id="MobiDB-lite"/>
    </source>
</evidence>
<sequence>MSEMLPSQGSSGHELVPVTTDSPRTTPAHDPRLPAVVGGLPLRNPGFTGRRELLDALHQRLGAGTTVVLPEALHGAGGVGKSQLVIEYVYRHQQDFDLIWWIPAERPAQIQAALAELAGRLDLAVPSTANTAVPAVLDHLSKGRRYANWLLIFDNAADPAEVTRFFPTGGPGSIVVTSRNPDWRALAHTLPVDVFERQESIELIRRRDPELPGPEADQLAAALGDLPLAIEAAATWRAETDLTLPEYLAQLRECRQRLAEATPADDLRDFPAEVAAAWTVTLDGLHDREPSALRLLQVCAFLAPEPISRVLLAKPRGLHIDPEFDQLMRNSARRDRAIRIIGKLGLARIDHRTGSFQMHRLMQRMLVHRMDPQTRDGMRHAAHLLLAGNDPSQPDDADHWFRYAELYPHVVASGAEECLDELVRDLIRNESVYLWRWGEHAEARALAQRAYTAWTAAGDEEHPDSLRMAQWLGAMHFVVGDYAAARELNARTLEFCLGALGGDDEHTLLALGSVAADHWVTGDFGGALELSRTVYDRAVRNFGPDVPFTLRAARHLAVSLRLSGMSGRALQLDHQTYHHLVQIYGTDHSDSLLTRGGINLDRRELGDYVTAHADQESVVATARRLLHYDDHPDLLRQNHHLACLRRRAGLHPEALELSGDVYRRFRNRYGTRHPDTVLALLAVSIDQRVTGDLAAARENGVQAVNGLQALYGDDHPHTAGARSDLAVTLRLLDRSEEARALNEQAVRALTDRLGAGHPLVLTARINLAGDHFALGDVEQAHELDRASFDRCREVLGPTHPTTLAGGVNLAADLRGLGRDAEAGILFEDTMDRFRESLGAGHPATIAAAAGVRADGDIDPLPL</sequence>
<dbReference type="NCBIfam" id="NF040586">
    <property type="entry name" value="FxSxx_TPR"/>
    <property type="match status" value="1"/>
</dbReference>
<name>A0ABN6CNZ9_9ACTN</name>
<dbReference type="InterPro" id="IPR027417">
    <property type="entry name" value="P-loop_NTPase"/>
</dbReference>
<dbReference type="InterPro" id="IPR011990">
    <property type="entry name" value="TPR-like_helical_dom_sf"/>
</dbReference>
<dbReference type="InterPro" id="IPR056681">
    <property type="entry name" value="DUF7779"/>
</dbReference>
<dbReference type="PANTHER" id="PTHR46082">
    <property type="entry name" value="ATP/GTP-BINDING PROTEIN-RELATED"/>
    <property type="match status" value="1"/>
</dbReference>
<dbReference type="Gene3D" id="1.25.40.10">
    <property type="entry name" value="Tetratricopeptide repeat domain"/>
    <property type="match status" value="2"/>
</dbReference>
<proteinExistence type="predicted"/>
<gene>
    <name evidence="3" type="ORF">Aiant_75950</name>
</gene>
<dbReference type="SUPFAM" id="SSF52540">
    <property type="entry name" value="P-loop containing nucleoside triphosphate hydrolases"/>
    <property type="match status" value="1"/>
</dbReference>
<keyword evidence="4" id="KW-1185">Reference proteome</keyword>
<feature type="domain" description="DUF7779" evidence="2">
    <location>
        <begin position="287"/>
        <end position="374"/>
    </location>
</feature>
<reference evidence="3 4" key="1">
    <citation type="submission" date="2020-08" db="EMBL/GenBank/DDBJ databases">
        <title>Whole genome shotgun sequence of Actinoplanes ianthinogenes NBRC 13996.</title>
        <authorList>
            <person name="Komaki H."/>
            <person name="Tamura T."/>
        </authorList>
    </citation>
    <scope>NUCLEOTIDE SEQUENCE [LARGE SCALE GENOMIC DNA]</scope>
    <source>
        <strain evidence="3 4">NBRC 13996</strain>
    </source>
</reference>
<evidence type="ECO:0000313" key="3">
    <source>
        <dbReference type="EMBL" id="BCJ46938.1"/>
    </source>
</evidence>
<dbReference type="Gene3D" id="3.40.50.300">
    <property type="entry name" value="P-loop containing nucleotide triphosphate hydrolases"/>
    <property type="match status" value="1"/>
</dbReference>
<dbReference type="Proteomes" id="UP000676967">
    <property type="component" value="Chromosome"/>
</dbReference>
<protein>
    <recommendedName>
        <fullName evidence="2">DUF7779 domain-containing protein</fullName>
    </recommendedName>
</protein>
<dbReference type="Pfam" id="PF13424">
    <property type="entry name" value="TPR_12"/>
    <property type="match status" value="1"/>
</dbReference>
<evidence type="ECO:0000259" key="2">
    <source>
        <dbReference type="Pfam" id="PF25000"/>
    </source>
</evidence>
<evidence type="ECO:0000313" key="4">
    <source>
        <dbReference type="Proteomes" id="UP000676967"/>
    </source>
</evidence>
<dbReference type="InterPro" id="IPR053137">
    <property type="entry name" value="NLR-like"/>
</dbReference>
<organism evidence="3 4">
    <name type="scientific">Actinoplanes ianthinogenes</name>
    <dbReference type="NCBI Taxonomy" id="122358"/>
    <lineage>
        <taxon>Bacteria</taxon>
        <taxon>Bacillati</taxon>
        <taxon>Actinomycetota</taxon>
        <taxon>Actinomycetes</taxon>
        <taxon>Micromonosporales</taxon>
        <taxon>Micromonosporaceae</taxon>
        <taxon>Actinoplanes</taxon>
    </lineage>
</organism>
<dbReference type="EMBL" id="AP023356">
    <property type="protein sequence ID" value="BCJ46938.1"/>
    <property type="molecule type" value="Genomic_DNA"/>
</dbReference>
<dbReference type="Pfam" id="PF13374">
    <property type="entry name" value="TPR_10"/>
    <property type="match status" value="2"/>
</dbReference>
<accession>A0ABN6CNZ9</accession>
<dbReference type="Pfam" id="PF25000">
    <property type="entry name" value="DUF7779"/>
    <property type="match status" value="1"/>
</dbReference>
<dbReference type="PANTHER" id="PTHR46082:SF6">
    <property type="entry name" value="AAA+ ATPASE DOMAIN-CONTAINING PROTEIN-RELATED"/>
    <property type="match status" value="1"/>
</dbReference>